<dbReference type="SUPFAM" id="SSF55785">
    <property type="entry name" value="PYP-like sensor domain (PAS domain)"/>
    <property type="match status" value="2"/>
</dbReference>
<dbReference type="InterPro" id="IPR006189">
    <property type="entry name" value="CHASE_dom"/>
</dbReference>
<name>A0A1H6YHD0_9PSED</name>
<feature type="domain" description="PAC" evidence="7">
    <location>
        <begin position="446"/>
        <end position="499"/>
    </location>
</feature>
<dbReference type="Pfam" id="PF08447">
    <property type="entry name" value="PAS_3"/>
    <property type="match status" value="1"/>
</dbReference>
<dbReference type="GO" id="GO:0007165">
    <property type="term" value="P:signal transduction"/>
    <property type="evidence" value="ECO:0007669"/>
    <property type="project" value="UniProtKB-ARBA"/>
</dbReference>
<dbReference type="NCBIfam" id="TIGR00229">
    <property type="entry name" value="sensory_box"/>
    <property type="match status" value="2"/>
</dbReference>
<dbReference type="Gene3D" id="3.30.70.270">
    <property type="match status" value="1"/>
</dbReference>
<evidence type="ECO:0000256" key="2">
    <source>
        <dbReference type="ARBA" id="ARBA00004533"/>
    </source>
</evidence>
<dbReference type="InterPro" id="IPR000700">
    <property type="entry name" value="PAS-assoc_C"/>
</dbReference>
<evidence type="ECO:0000259" key="6">
    <source>
        <dbReference type="PROSITE" id="PS50112"/>
    </source>
</evidence>
<accession>A0A1H6YHD0</accession>
<keyword evidence="3" id="KW-0812">Transmembrane</keyword>
<keyword evidence="5" id="KW-0472">Membrane</keyword>
<dbReference type="STRING" id="915471.SAMN05216201_10871"/>
<dbReference type="AlphaFoldDB" id="A0A1H6YHD0"/>
<dbReference type="InterPro" id="IPR052163">
    <property type="entry name" value="DGC-Regulatory_Protein"/>
</dbReference>
<dbReference type="Gene3D" id="3.30.450.20">
    <property type="entry name" value="PAS domain"/>
    <property type="match status" value="2"/>
</dbReference>
<keyword evidence="11" id="KW-1185">Reference proteome</keyword>
<reference evidence="11" key="1">
    <citation type="submission" date="2016-10" db="EMBL/GenBank/DDBJ databases">
        <authorList>
            <person name="Varghese N."/>
            <person name="Submissions S."/>
        </authorList>
    </citation>
    <scope>NUCLEOTIDE SEQUENCE [LARGE SCALE GENOMIC DNA]</scope>
    <source>
        <strain evidence="11">LMG 25967</strain>
    </source>
</reference>
<dbReference type="CDD" id="cd00130">
    <property type="entry name" value="PAS"/>
    <property type="match status" value="2"/>
</dbReference>
<gene>
    <name evidence="10" type="ORF">SAMN05216201_10871</name>
</gene>
<dbReference type="PROSITE" id="PS50887">
    <property type="entry name" value="GGDEF"/>
    <property type="match status" value="1"/>
</dbReference>
<dbReference type="SMART" id="SM01079">
    <property type="entry name" value="CHASE"/>
    <property type="match status" value="1"/>
</dbReference>
<dbReference type="CDD" id="cd01949">
    <property type="entry name" value="GGDEF"/>
    <property type="match status" value="1"/>
</dbReference>
<dbReference type="GO" id="GO:0005886">
    <property type="term" value="C:plasma membrane"/>
    <property type="evidence" value="ECO:0007669"/>
    <property type="project" value="UniProtKB-SubCell"/>
</dbReference>
<evidence type="ECO:0000259" key="9">
    <source>
        <dbReference type="PROSITE" id="PS50887"/>
    </source>
</evidence>
<dbReference type="Pfam" id="PF03924">
    <property type="entry name" value="CHASE"/>
    <property type="match status" value="1"/>
</dbReference>
<dbReference type="PROSITE" id="PS50839">
    <property type="entry name" value="CHASE"/>
    <property type="match status" value="1"/>
</dbReference>
<comment type="subcellular location">
    <subcellularLocation>
        <location evidence="2">Cell inner membrane</location>
    </subcellularLocation>
</comment>
<evidence type="ECO:0000256" key="3">
    <source>
        <dbReference type="ARBA" id="ARBA00022692"/>
    </source>
</evidence>
<dbReference type="SUPFAM" id="SSF55073">
    <property type="entry name" value="Nucleotide cyclase"/>
    <property type="match status" value="1"/>
</dbReference>
<dbReference type="PROSITE" id="PS51257">
    <property type="entry name" value="PROKAR_LIPOPROTEIN"/>
    <property type="match status" value="1"/>
</dbReference>
<dbReference type="PROSITE" id="PS50112">
    <property type="entry name" value="PAS"/>
    <property type="match status" value="1"/>
</dbReference>
<dbReference type="OrthoDB" id="9813903at2"/>
<feature type="domain" description="PAC" evidence="7">
    <location>
        <begin position="569"/>
        <end position="621"/>
    </location>
</feature>
<dbReference type="PROSITE" id="PS50113">
    <property type="entry name" value="PAC"/>
    <property type="match status" value="2"/>
</dbReference>
<dbReference type="InterPro" id="IPR000014">
    <property type="entry name" value="PAS"/>
</dbReference>
<feature type="domain" description="GGDEF" evidence="9">
    <location>
        <begin position="653"/>
        <end position="786"/>
    </location>
</feature>
<dbReference type="InterPro" id="IPR001610">
    <property type="entry name" value="PAC"/>
</dbReference>
<dbReference type="FunFam" id="3.30.70.270:FF:000001">
    <property type="entry name" value="Diguanylate cyclase domain protein"/>
    <property type="match status" value="1"/>
</dbReference>
<dbReference type="InterPro" id="IPR013655">
    <property type="entry name" value="PAS_fold_3"/>
</dbReference>
<dbReference type="Pfam" id="PF13426">
    <property type="entry name" value="PAS_9"/>
    <property type="match status" value="1"/>
</dbReference>
<organism evidence="10 11">
    <name type="scientific">Pseudomonas linyingensis</name>
    <dbReference type="NCBI Taxonomy" id="915471"/>
    <lineage>
        <taxon>Bacteria</taxon>
        <taxon>Pseudomonadati</taxon>
        <taxon>Pseudomonadota</taxon>
        <taxon>Gammaproteobacteria</taxon>
        <taxon>Pseudomonadales</taxon>
        <taxon>Pseudomonadaceae</taxon>
        <taxon>Pseudomonas</taxon>
    </lineage>
</organism>
<dbReference type="SMART" id="SM00086">
    <property type="entry name" value="PAC"/>
    <property type="match status" value="2"/>
</dbReference>
<evidence type="ECO:0000313" key="11">
    <source>
        <dbReference type="Proteomes" id="UP000242930"/>
    </source>
</evidence>
<evidence type="ECO:0000256" key="5">
    <source>
        <dbReference type="ARBA" id="ARBA00023136"/>
    </source>
</evidence>
<dbReference type="SMART" id="SM00267">
    <property type="entry name" value="GGDEF"/>
    <property type="match status" value="1"/>
</dbReference>
<comment type="cofactor">
    <cofactor evidence="1">
        <name>Mg(2+)</name>
        <dbReference type="ChEBI" id="CHEBI:18420"/>
    </cofactor>
</comment>
<evidence type="ECO:0000259" key="8">
    <source>
        <dbReference type="PROSITE" id="PS50839"/>
    </source>
</evidence>
<protein>
    <submittedName>
        <fullName evidence="10">PAS domain S-box-containing protein/diguanylate cyclase (GGDEF) domain-containing protein</fullName>
    </submittedName>
</protein>
<dbReference type="EMBL" id="FNZE01000008">
    <property type="protein sequence ID" value="SEJ40708.1"/>
    <property type="molecule type" value="Genomic_DNA"/>
</dbReference>
<keyword evidence="4" id="KW-1133">Transmembrane helix</keyword>
<dbReference type="InterPro" id="IPR043128">
    <property type="entry name" value="Rev_trsase/Diguanyl_cyclase"/>
</dbReference>
<dbReference type="Proteomes" id="UP000242930">
    <property type="component" value="Unassembled WGS sequence"/>
</dbReference>
<dbReference type="PANTHER" id="PTHR46663:SF3">
    <property type="entry name" value="SLL0267 PROTEIN"/>
    <property type="match status" value="1"/>
</dbReference>
<dbReference type="Pfam" id="PF00990">
    <property type="entry name" value="GGDEF"/>
    <property type="match status" value="1"/>
</dbReference>
<proteinExistence type="predicted"/>
<evidence type="ECO:0000313" key="10">
    <source>
        <dbReference type="EMBL" id="SEJ40708.1"/>
    </source>
</evidence>
<dbReference type="SMART" id="SM00091">
    <property type="entry name" value="PAS"/>
    <property type="match status" value="2"/>
</dbReference>
<dbReference type="InterPro" id="IPR029787">
    <property type="entry name" value="Nucleotide_cyclase"/>
</dbReference>
<sequence length="803" mass="90504">MTRDNNKIVSHPVRQRFLPALLVLLLAIACLSLILNQLHLRHEQTLHDHFEAETTGMTAAIHWHMSAYAQTLHGAAGLFSASGEVTRAGWKRYVEQLNLDQVYGGIQGVGYSQYIPAANLDAHQQTVRGQGFPDYRVTPAGKRESYSSIVYLEPFSGRNLRAFGYDMLSEPVRRAAMERARDTGAVAFSGKVTLMQETDQDIQAGILAYYPVYAQGVFPRTVRQRREVLLGWTYSPYRMSDMIEAILKDRLASIDLEIFDSAERLDAATLLYDSRGSADRRDEPPRFAKLARLQLEGGRTWTLRYSALRSFDASTRLAPPWAEFAAVFIISLLLCGLTWALINTRRRADLIADEMTTSLRESQREFRGLSERLAGVIWGTNIGTWEWDVATGNIICNARWAEIVGHTLDDLSPIRVDTWRRLVHPDDLKRSDAELERGFRQESDLYECEVRMRHKDGRWVWVLDRGRVLEWDADDRPLRMSGTHQDITARKETEVRLQLAASVFSHAREGIIITDSAGFILDANQPFTQITGYSRQEALGRPAWLLHAGRQPEAFFQTLRQAAADTGHWSGETWNRHKSGEIYVALLTISAVKEDTGAIQNYVALFNDITPMKARQKQLEHIAYHDALTGLPNRLLLADRMQQAMAMADRNRQHLAVIYLDLDGFKEVNDSHGHDAGDELLAIVAQRMKAGLREIDTLARIGGDEFVAILAGLERTQDCESVLERLLRAVAEPIMATGVALQVSASIGATFYPQPGVDAEQLLQQADQAMYRAKYAGKNCFQLFHSTTPPRRLLPKVMESQLS</sequence>
<dbReference type="GO" id="GO:0003824">
    <property type="term" value="F:catalytic activity"/>
    <property type="evidence" value="ECO:0007669"/>
    <property type="project" value="UniProtKB-ARBA"/>
</dbReference>
<feature type="domain" description="CHASE" evidence="8">
    <location>
        <begin position="81"/>
        <end position="304"/>
    </location>
</feature>
<evidence type="ECO:0000256" key="1">
    <source>
        <dbReference type="ARBA" id="ARBA00001946"/>
    </source>
</evidence>
<dbReference type="NCBIfam" id="TIGR00254">
    <property type="entry name" value="GGDEF"/>
    <property type="match status" value="1"/>
</dbReference>
<dbReference type="RefSeq" id="WP_090310968.1">
    <property type="nucleotide sequence ID" value="NZ_FNZE01000008.1"/>
</dbReference>
<dbReference type="PANTHER" id="PTHR46663">
    <property type="entry name" value="DIGUANYLATE CYCLASE DGCT-RELATED"/>
    <property type="match status" value="1"/>
</dbReference>
<dbReference type="InterPro" id="IPR035965">
    <property type="entry name" value="PAS-like_dom_sf"/>
</dbReference>
<dbReference type="InterPro" id="IPR000160">
    <property type="entry name" value="GGDEF_dom"/>
</dbReference>
<feature type="domain" description="PAS" evidence="6">
    <location>
        <begin position="496"/>
        <end position="541"/>
    </location>
</feature>
<dbReference type="Gene3D" id="3.30.450.350">
    <property type="entry name" value="CHASE domain"/>
    <property type="match status" value="1"/>
</dbReference>
<evidence type="ECO:0000259" key="7">
    <source>
        <dbReference type="PROSITE" id="PS50113"/>
    </source>
</evidence>
<dbReference type="InterPro" id="IPR042240">
    <property type="entry name" value="CHASE_sf"/>
</dbReference>
<evidence type="ECO:0000256" key="4">
    <source>
        <dbReference type="ARBA" id="ARBA00022989"/>
    </source>
</evidence>